<reference evidence="1 2" key="1">
    <citation type="submission" date="2018-05" db="EMBL/GenBank/DDBJ databases">
        <title>Spiribacter halobius sp. nov., a moderately halophilic bacterium isolated from marine solar saltern.</title>
        <authorList>
            <person name="Zheng W.-S."/>
            <person name="Lu D.-C."/>
            <person name="Du Z.-J."/>
        </authorList>
    </citation>
    <scope>NUCLEOTIDE SEQUENCE [LARGE SCALE GENOMIC DNA]</scope>
    <source>
        <strain evidence="1 2">E85</strain>
    </source>
</reference>
<dbReference type="Proteomes" id="UP000245474">
    <property type="component" value="Unassembled WGS sequence"/>
</dbReference>
<protein>
    <submittedName>
        <fullName evidence="1">Uncharacterized protein</fullName>
    </submittedName>
</protein>
<gene>
    <name evidence="1" type="ORF">DEM34_10820</name>
</gene>
<dbReference type="AlphaFoldDB" id="A0A2U2N0S8"/>
<comment type="caution">
    <text evidence="1">The sequence shown here is derived from an EMBL/GenBank/DDBJ whole genome shotgun (WGS) entry which is preliminary data.</text>
</comment>
<proteinExistence type="predicted"/>
<dbReference type="EMBL" id="QFFI01000015">
    <property type="protein sequence ID" value="PWG62851.1"/>
    <property type="molecule type" value="Genomic_DNA"/>
</dbReference>
<evidence type="ECO:0000313" key="2">
    <source>
        <dbReference type="Proteomes" id="UP000245474"/>
    </source>
</evidence>
<name>A0A2U2N0S8_9GAMM</name>
<keyword evidence="2" id="KW-1185">Reference proteome</keyword>
<organism evidence="1 2">
    <name type="scientific">Sediminicurvatus halobius</name>
    <dbReference type="NCBI Taxonomy" id="2182432"/>
    <lineage>
        <taxon>Bacteria</taxon>
        <taxon>Pseudomonadati</taxon>
        <taxon>Pseudomonadota</taxon>
        <taxon>Gammaproteobacteria</taxon>
        <taxon>Chromatiales</taxon>
        <taxon>Ectothiorhodospiraceae</taxon>
        <taxon>Sediminicurvatus</taxon>
    </lineage>
</organism>
<sequence length="64" mass="7524">MKQHRHRERNGGSTLTRAYRQYFTPAYAPGDPRPFRLAGLYDDTAEVRMSDSTAPLRRLEWAER</sequence>
<dbReference type="RefSeq" id="WP_109678830.1">
    <property type="nucleotide sequence ID" value="NZ_CP086615.1"/>
</dbReference>
<evidence type="ECO:0000313" key="1">
    <source>
        <dbReference type="EMBL" id="PWG62851.1"/>
    </source>
</evidence>
<accession>A0A2U2N0S8</accession>